<comment type="caution">
    <text evidence="1">The sequence shown here is derived from an EMBL/GenBank/DDBJ whole genome shotgun (WGS) entry which is preliminary data.</text>
</comment>
<gene>
    <name evidence="1" type="ORF">MYCIT1_LOCUS28533</name>
    <name evidence="2" type="ORF">MYCIT1_LOCUS28603</name>
</gene>
<name>A0AAD2HMV2_9AGAR</name>
<evidence type="ECO:0000313" key="1">
    <source>
        <dbReference type="EMBL" id="CAK5278871.1"/>
    </source>
</evidence>
<evidence type="ECO:0000313" key="3">
    <source>
        <dbReference type="Proteomes" id="UP001295794"/>
    </source>
</evidence>
<accession>A0AAD2HMV2</accession>
<keyword evidence="3" id="KW-1185">Reference proteome</keyword>
<sequence length="40" mass="4701">MQAFTTLFSVLHSVLDFQAVRFLGLSRMWGYFLTMPHTSY</sequence>
<proteinExistence type="predicted"/>
<dbReference type="EMBL" id="CAVNYO010000429">
    <property type="protein sequence ID" value="CAK5278871.1"/>
    <property type="molecule type" value="Genomic_DNA"/>
</dbReference>
<dbReference type="AlphaFoldDB" id="A0AAD2HMV2"/>
<organism evidence="1 3">
    <name type="scientific">Mycena citricolor</name>
    <dbReference type="NCBI Taxonomy" id="2018698"/>
    <lineage>
        <taxon>Eukaryota</taxon>
        <taxon>Fungi</taxon>
        <taxon>Dikarya</taxon>
        <taxon>Basidiomycota</taxon>
        <taxon>Agaricomycotina</taxon>
        <taxon>Agaricomycetes</taxon>
        <taxon>Agaricomycetidae</taxon>
        <taxon>Agaricales</taxon>
        <taxon>Marasmiineae</taxon>
        <taxon>Mycenaceae</taxon>
        <taxon>Mycena</taxon>
    </lineage>
</organism>
<dbReference type="EMBL" id="CAVNYO010000431">
    <property type="protein sequence ID" value="CAK5278908.1"/>
    <property type="molecule type" value="Genomic_DNA"/>
</dbReference>
<reference evidence="1" key="1">
    <citation type="submission" date="2023-11" db="EMBL/GenBank/DDBJ databases">
        <authorList>
            <person name="De Vega J J."/>
            <person name="De Vega J J."/>
        </authorList>
    </citation>
    <scope>NUCLEOTIDE SEQUENCE</scope>
</reference>
<evidence type="ECO:0000313" key="2">
    <source>
        <dbReference type="EMBL" id="CAK5278908.1"/>
    </source>
</evidence>
<protein>
    <submittedName>
        <fullName evidence="1">Uncharacterized protein</fullName>
    </submittedName>
</protein>
<dbReference type="Proteomes" id="UP001295794">
    <property type="component" value="Unassembled WGS sequence"/>
</dbReference>